<organism evidence="2 3">
    <name type="scientific">Chiloscyllium punctatum</name>
    <name type="common">Brownbanded bambooshark</name>
    <name type="synonym">Hemiscyllium punctatum</name>
    <dbReference type="NCBI Taxonomy" id="137246"/>
    <lineage>
        <taxon>Eukaryota</taxon>
        <taxon>Metazoa</taxon>
        <taxon>Chordata</taxon>
        <taxon>Craniata</taxon>
        <taxon>Vertebrata</taxon>
        <taxon>Chondrichthyes</taxon>
        <taxon>Elasmobranchii</taxon>
        <taxon>Galeomorphii</taxon>
        <taxon>Galeoidea</taxon>
        <taxon>Orectolobiformes</taxon>
        <taxon>Hemiscylliidae</taxon>
        <taxon>Chiloscyllium</taxon>
    </lineage>
</organism>
<reference evidence="2 3" key="1">
    <citation type="journal article" date="2018" name="Nat. Ecol. Evol.">
        <title>Shark genomes provide insights into elasmobranch evolution and the origin of vertebrates.</title>
        <authorList>
            <person name="Hara Y"/>
            <person name="Yamaguchi K"/>
            <person name="Onimaru K"/>
            <person name="Kadota M"/>
            <person name="Koyanagi M"/>
            <person name="Keeley SD"/>
            <person name="Tatsumi K"/>
            <person name="Tanaka K"/>
            <person name="Motone F"/>
            <person name="Kageyama Y"/>
            <person name="Nozu R"/>
            <person name="Adachi N"/>
            <person name="Nishimura O"/>
            <person name="Nakagawa R"/>
            <person name="Tanegashima C"/>
            <person name="Kiyatake I"/>
            <person name="Matsumoto R"/>
            <person name="Murakumo K"/>
            <person name="Nishida K"/>
            <person name="Terakita A"/>
            <person name="Kuratani S"/>
            <person name="Sato K"/>
            <person name="Hyodo S Kuraku.S."/>
        </authorList>
    </citation>
    <scope>NUCLEOTIDE SEQUENCE [LARGE SCALE GENOMIC DNA]</scope>
</reference>
<dbReference type="AlphaFoldDB" id="A0A401SHS3"/>
<proteinExistence type="predicted"/>
<feature type="compositionally biased region" description="Low complexity" evidence="1">
    <location>
        <begin position="34"/>
        <end position="52"/>
    </location>
</feature>
<dbReference type="EMBL" id="BEZZ01000274">
    <property type="protein sequence ID" value="GCC29948.1"/>
    <property type="molecule type" value="Genomic_DNA"/>
</dbReference>
<dbReference type="Proteomes" id="UP000287033">
    <property type="component" value="Unassembled WGS sequence"/>
</dbReference>
<feature type="region of interest" description="Disordered" evidence="1">
    <location>
        <begin position="1"/>
        <end position="54"/>
    </location>
</feature>
<evidence type="ECO:0000313" key="3">
    <source>
        <dbReference type="Proteomes" id="UP000287033"/>
    </source>
</evidence>
<protein>
    <submittedName>
        <fullName evidence="2">Uncharacterized protein</fullName>
    </submittedName>
</protein>
<keyword evidence="3" id="KW-1185">Reference proteome</keyword>
<evidence type="ECO:0000256" key="1">
    <source>
        <dbReference type="SAM" id="MobiDB-lite"/>
    </source>
</evidence>
<name>A0A401SHS3_CHIPU</name>
<accession>A0A401SHS3</accession>
<sequence>MTAGQRGGNEHPAGDRRGCCKLQAARGSPPPRDAPSAAPLPAAPPLGARLPSLQPSPWFNFQGVGVSGAGASVCSPGLSV</sequence>
<feature type="compositionally biased region" description="Basic and acidic residues" evidence="1">
    <location>
        <begin position="8"/>
        <end position="18"/>
    </location>
</feature>
<gene>
    <name evidence="2" type="ORF">chiPu_0008392</name>
</gene>
<evidence type="ECO:0000313" key="2">
    <source>
        <dbReference type="EMBL" id="GCC29948.1"/>
    </source>
</evidence>
<comment type="caution">
    <text evidence="2">The sequence shown here is derived from an EMBL/GenBank/DDBJ whole genome shotgun (WGS) entry which is preliminary data.</text>
</comment>